<protein>
    <submittedName>
        <fullName evidence="1">Uncharacterized protein</fullName>
    </submittedName>
</protein>
<dbReference type="EMBL" id="CM029041">
    <property type="protein sequence ID" value="KAG2628581.1"/>
    <property type="molecule type" value="Genomic_DNA"/>
</dbReference>
<proteinExistence type="predicted"/>
<keyword evidence="2" id="KW-1185">Reference proteome</keyword>
<gene>
    <name evidence="1" type="ORF">PVAP13_3KG386727</name>
</gene>
<dbReference type="AlphaFoldDB" id="A0A8T0UW76"/>
<evidence type="ECO:0000313" key="1">
    <source>
        <dbReference type="EMBL" id="KAG2628581.1"/>
    </source>
</evidence>
<evidence type="ECO:0000313" key="2">
    <source>
        <dbReference type="Proteomes" id="UP000823388"/>
    </source>
</evidence>
<organism evidence="1 2">
    <name type="scientific">Panicum virgatum</name>
    <name type="common">Blackwell switchgrass</name>
    <dbReference type="NCBI Taxonomy" id="38727"/>
    <lineage>
        <taxon>Eukaryota</taxon>
        <taxon>Viridiplantae</taxon>
        <taxon>Streptophyta</taxon>
        <taxon>Embryophyta</taxon>
        <taxon>Tracheophyta</taxon>
        <taxon>Spermatophyta</taxon>
        <taxon>Magnoliopsida</taxon>
        <taxon>Liliopsida</taxon>
        <taxon>Poales</taxon>
        <taxon>Poaceae</taxon>
        <taxon>PACMAD clade</taxon>
        <taxon>Panicoideae</taxon>
        <taxon>Panicodae</taxon>
        <taxon>Paniceae</taxon>
        <taxon>Panicinae</taxon>
        <taxon>Panicum</taxon>
        <taxon>Panicum sect. Hiantes</taxon>
    </lineage>
</organism>
<name>A0A8T0UW76_PANVG</name>
<sequence length="121" mass="13238">MEEIRSGEIPGGLHAGMEWIENRGLCASMDCLDSGFGGELRSSSDSGCSSNTWIGRGECTSGSVDSFRDELLADQQEAEVQGHQGWEKRPRLGYLADDQEETTENPTALEKALKSFATRKH</sequence>
<reference evidence="1" key="1">
    <citation type="submission" date="2020-05" db="EMBL/GenBank/DDBJ databases">
        <title>WGS assembly of Panicum virgatum.</title>
        <authorList>
            <person name="Lovell J.T."/>
            <person name="Jenkins J."/>
            <person name="Shu S."/>
            <person name="Juenger T.E."/>
            <person name="Schmutz J."/>
        </authorList>
    </citation>
    <scope>NUCLEOTIDE SEQUENCE</scope>
    <source>
        <strain evidence="1">AP13</strain>
    </source>
</reference>
<dbReference type="Proteomes" id="UP000823388">
    <property type="component" value="Chromosome 3K"/>
</dbReference>
<comment type="caution">
    <text evidence="1">The sequence shown here is derived from an EMBL/GenBank/DDBJ whole genome shotgun (WGS) entry which is preliminary data.</text>
</comment>
<accession>A0A8T0UW76</accession>